<dbReference type="RefSeq" id="WP_166076230.1">
    <property type="nucleotide sequence ID" value="NZ_JAAJBT010000002.1"/>
</dbReference>
<feature type="domain" description="Uncharacterized protein YyaB-like PH" evidence="2">
    <location>
        <begin position="58"/>
        <end position="135"/>
    </location>
</feature>
<keyword evidence="4" id="KW-1185">Reference proteome</keyword>
<evidence type="ECO:0000313" key="4">
    <source>
        <dbReference type="Proteomes" id="UP000800984"/>
    </source>
</evidence>
<name>A0ABX0I6T5_9FLAO</name>
<dbReference type="InterPro" id="IPR009589">
    <property type="entry name" value="PH_YyaB-like"/>
</dbReference>
<reference evidence="3 4" key="1">
    <citation type="submission" date="2020-02" db="EMBL/GenBank/DDBJ databases">
        <authorList>
            <person name="Chen W.-M."/>
        </authorList>
    </citation>
    <scope>NUCLEOTIDE SEQUENCE [LARGE SCALE GENOMIC DNA]</scope>
    <source>
        <strain evidence="3 4">KDG-16</strain>
    </source>
</reference>
<evidence type="ECO:0000256" key="1">
    <source>
        <dbReference type="SAM" id="Phobius"/>
    </source>
</evidence>
<proteinExistence type="predicted"/>
<dbReference type="EMBL" id="JAAJBT010000002">
    <property type="protein sequence ID" value="NHM01171.1"/>
    <property type="molecule type" value="Genomic_DNA"/>
</dbReference>
<accession>A0ABX0I6T5</accession>
<keyword evidence="1" id="KW-1133">Transmembrane helix</keyword>
<organism evidence="3 4">
    <name type="scientific">Flavobacterium difficile</name>
    <dbReference type="NCBI Taxonomy" id="2709659"/>
    <lineage>
        <taxon>Bacteria</taxon>
        <taxon>Pseudomonadati</taxon>
        <taxon>Bacteroidota</taxon>
        <taxon>Flavobacteriia</taxon>
        <taxon>Flavobacteriales</taxon>
        <taxon>Flavobacteriaceae</taxon>
        <taxon>Flavobacterium</taxon>
    </lineage>
</organism>
<feature type="transmembrane region" description="Helical" evidence="1">
    <location>
        <begin position="35"/>
        <end position="56"/>
    </location>
</feature>
<keyword evidence="1" id="KW-0812">Transmembrane</keyword>
<comment type="caution">
    <text evidence="3">The sequence shown here is derived from an EMBL/GenBank/DDBJ whole genome shotgun (WGS) entry which is preliminary data.</text>
</comment>
<sequence>MKFKSAFSTYNIIILLLPALLVLLIGIFTEEDSQLIIFPPLGIFALLLVIFTLLYFTTNYEIQKDILIISMFFYKTKIKISEINVLKHSNSIIKTNLYKPGFHHKGIEILYHKYDDIFISPENRDQFIAQLLEINPNIEIKK</sequence>
<evidence type="ECO:0000259" key="2">
    <source>
        <dbReference type="Pfam" id="PF06713"/>
    </source>
</evidence>
<evidence type="ECO:0000313" key="3">
    <source>
        <dbReference type="EMBL" id="NHM01171.1"/>
    </source>
</evidence>
<dbReference type="Pfam" id="PF06713">
    <property type="entry name" value="bPH_4"/>
    <property type="match status" value="1"/>
</dbReference>
<dbReference type="Proteomes" id="UP000800984">
    <property type="component" value="Unassembled WGS sequence"/>
</dbReference>
<feature type="transmembrane region" description="Helical" evidence="1">
    <location>
        <begin position="12"/>
        <end position="29"/>
    </location>
</feature>
<gene>
    <name evidence="3" type="ORF">G4D72_03490</name>
</gene>
<protein>
    <submittedName>
        <fullName evidence="3">PH domain-containing protein</fullName>
    </submittedName>
</protein>
<keyword evidence="1" id="KW-0472">Membrane</keyword>